<protein>
    <submittedName>
        <fullName evidence="1">Uncharacterized protein</fullName>
    </submittedName>
</protein>
<name>A0AA38SUK7_9ASTR</name>
<accession>A0AA38SUK7</accession>
<evidence type="ECO:0000313" key="2">
    <source>
        <dbReference type="Proteomes" id="UP001172457"/>
    </source>
</evidence>
<dbReference type="EMBL" id="JARYMX010000008">
    <property type="protein sequence ID" value="KAJ9539472.1"/>
    <property type="molecule type" value="Genomic_DNA"/>
</dbReference>
<comment type="caution">
    <text evidence="1">The sequence shown here is derived from an EMBL/GenBank/DDBJ whole genome shotgun (WGS) entry which is preliminary data.</text>
</comment>
<proteinExistence type="predicted"/>
<reference evidence="1" key="1">
    <citation type="submission" date="2023-03" db="EMBL/GenBank/DDBJ databases">
        <title>Chromosome-scale reference genome and RAD-based genetic map of yellow starthistle (Centaurea solstitialis) reveal putative structural variation and QTLs associated with invader traits.</title>
        <authorList>
            <person name="Reatini B."/>
            <person name="Cang F.A."/>
            <person name="Jiang Q."/>
            <person name="Mckibben M.T.W."/>
            <person name="Barker M.S."/>
            <person name="Rieseberg L.H."/>
            <person name="Dlugosch K.M."/>
        </authorList>
    </citation>
    <scope>NUCLEOTIDE SEQUENCE</scope>
    <source>
        <strain evidence="1">CAN-66</strain>
        <tissue evidence="1">Leaf</tissue>
    </source>
</reference>
<dbReference type="Proteomes" id="UP001172457">
    <property type="component" value="Chromosome 8"/>
</dbReference>
<keyword evidence="2" id="KW-1185">Reference proteome</keyword>
<organism evidence="1 2">
    <name type="scientific">Centaurea solstitialis</name>
    <name type="common">yellow star-thistle</name>
    <dbReference type="NCBI Taxonomy" id="347529"/>
    <lineage>
        <taxon>Eukaryota</taxon>
        <taxon>Viridiplantae</taxon>
        <taxon>Streptophyta</taxon>
        <taxon>Embryophyta</taxon>
        <taxon>Tracheophyta</taxon>
        <taxon>Spermatophyta</taxon>
        <taxon>Magnoliopsida</taxon>
        <taxon>eudicotyledons</taxon>
        <taxon>Gunneridae</taxon>
        <taxon>Pentapetalae</taxon>
        <taxon>asterids</taxon>
        <taxon>campanulids</taxon>
        <taxon>Asterales</taxon>
        <taxon>Asteraceae</taxon>
        <taxon>Carduoideae</taxon>
        <taxon>Cardueae</taxon>
        <taxon>Centaureinae</taxon>
        <taxon>Centaurea</taxon>
    </lineage>
</organism>
<evidence type="ECO:0000313" key="1">
    <source>
        <dbReference type="EMBL" id="KAJ9539472.1"/>
    </source>
</evidence>
<dbReference type="AlphaFoldDB" id="A0AA38SUK7"/>
<gene>
    <name evidence="1" type="ORF">OSB04_032205</name>
</gene>
<sequence length="164" mass="18165">MSLTNHKDQRLSLSDPERDESCVIHYGRSFANKWRQRLESTTTSVKRAPIVRSYAGKLVRRLVGAHTRPTVAEKFRFYGQNRSNLDPDAENGRLGIGDMVTCGCRRNRRQWDDISGVKAYGEGSVEKAVAGRSGEEGCVDVSDSFEVKEGDGVVDDARGAGRQS</sequence>